<dbReference type="PATRIC" id="fig|1051006.4.peg.1146"/>
<dbReference type="AlphaFoldDB" id="F9NVD5"/>
<evidence type="ECO:0000313" key="2">
    <source>
        <dbReference type="Proteomes" id="UP000007832"/>
    </source>
</evidence>
<dbReference type="EMBL" id="AFUN01000032">
    <property type="protein sequence ID" value="EGR97046.1"/>
    <property type="molecule type" value="Genomic_DNA"/>
</dbReference>
<gene>
    <name evidence="1" type="ORF">HMPREF1162_0762</name>
</gene>
<sequence>MSARQFAGGCDNQANLGRVRITDDLTEVVVQFCCWEI</sequence>
<accession>F9NVD5</accession>
<comment type="caution">
    <text evidence="1">The sequence shown here is derived from an EMBL/GenBank/DDBJ whole genome shotgun (WGS) entry which is preliminary data.</text>
</comment>
<name>F9NVD5_9ACTN</name>
<evidence type="ECO:0000313" key="1">
    <source>
        <dbReference type="EMBL" id="EGR97046.1"/>
    </source>
</evidence>
<reference evidence="1 2" key="1">
    <citation type="submission" date="2011-07" db="EMBL/GenBank/DDBJ databases">
        <title>Genome Sequence of Propionibacterium acnes SK182B-JCVI.</title>
        <authorList>
            <person name="Durkin A.S."/>
            <person name="Madupu R."/>
            <person name="Hostetler J."/>
            <person name="Radune D."/>
            <person name="Torralba M."/>
            <person name="Methe B."/>
            <person name="Sutton G."/>
            <person name="Strausberg R.L."/>
            <person name="Nelson K.E."/>
        </authorList>
    </citation>
    <scope>NUCLEOTIDE SEQUENCE [LARGE SCALE GENOMIC DNA]</scope>
    <source>
        <strain evidence="1 2">SK182B-JCVI</strain>
    </source>
</reference>
<organism evidence="1 2">
    <name type="scientific">[Propionibacterium] namnetense SK182B-JCVI</name>
    <dbReference type="NCBI Taxonomy" id="1051006"/>
    <lineage>
        <taxon>Bacteria</taxon>
        <taxon>Bacillati</taxon>
        <taxon>Actinomycetota</taxon>
        <taxon>Actinomycetes</taxon>
        <taxon>Propionibacteriales</taxon>
        <taxon>Propionibacteriaceae</taxon>
        <taxon>Cutibacterium</taxon>
    </lineage>
</organism>
<proteinExistence type="predicted"/>
<protein>
    <submittedName>
        <fullName evidence="1">Uncharacterized protein</fullName>
    </submittedName>
</protein>
<dbReference type="Proteomes" id="UP000007832">
    <property type="component" value="Unassembled WGS sequence"/>
</dbReference>